<keyword evidence="7" id="KW-0444">Lipid biosynthesis</keyword>
<feature type="transmembrane region" description="Helical" evidence="17">
    <location>
        <begin position="120"/>
        <end position="142"/>
    </location>
</feature>
<evidence type="ECO:0000256" key="7">
    <source>
        <dbReference type="ARBA" id="ARBA00022516"/>
    </source>
</evidence>
<dbReference type="Proteomes" id="UP000278222">
    <property type="component" value="Unassembled WGS sequence"/>
</dbReference>
<evidence type="ECO:0000256" key="10">
    <source>
        <dbReference type="ARBA" id="ARBA00022989"/>
    </source>
</evidence>
<dbReference type="InterPro" id="IPR048254">
    <property type="entry name" value="CDP_ALCOHOL_P_TRANSF_CS"/>
</dbReference>
<organism evidence="18 19">
    <name type="scientific">Stella humosa</name>
    <dbReference type="NCBI Taxonomy" id="94"/>
    <lineage>
        <taxon>Bacteria</taxon>
        <taxon>Pseudomonadati</taxon>
        <taxon>Pseudomonadota</taxon>
        <taxon>Alphaproteobacteria</taxon>
        <taxon>Rhodospirillales</taxon>
        <taxon>Stellaceae</taxon>
        <taxon>Stella</taxon>
    </lineage>
</organism>
<evidence type="ECO:0000256" key="14">
    <source>
        <dbReference type="ARBA" id="ARBA00023264"/>
    </source>
</evidence>
<accession>A0A3N1LWG3</accession>
<dbReference type="InterPro" id="IPR000462">
    <property type="entry name" value="CDP-OH_P_trans"/>
</dbReference>
<evidence type="ECO:0000256" key="1">
    <source>
        <dbReference type="ARBA" id="ARBA00004141"/>
    </source>
</evidence>
<protein>
    <recommendedName>
        <fullName evidence="6">CDP-diacylglycerol--glycerol-3-phosphate 3-phosphatidyltransferase</fullName>
        <ecNumber evidence="5">2.7.8.5</ecNumber>
    </recommendedName>
</protein>
<dbReference type="Gene3D" id="1.20.120.1760">
    <property type="match status" value="1"/>
</dbReference>
<comment type="similarity">
    <text evidence="4 16">Belongs to the CDP-alcohol phosphatidyltransferase class-I family.</text>
</comment>
<evidence type="ECO:0000256" key="17">
    <source>
        <dbReference type="SAM" id="Phobius"/>
    </source>
</evidence>
<sequence length="182" mass="19242">MYLANIITLGRLLSVPVIVWLILDGSMLPAFALFVAAGISDAVDGFLARRFDQRSELGGYLDPLADKALLVGVYVTLGHVGHLPAWLVILVVFRDVLIIGGAILLYMFTEALQMAPLTVSKVNTAAQIVLAAVVLGTMGLAIDDGGVVRALVYAVGATTALSGAAYIVQWSRHVSEPGNKRP</sequence>
<evidence type="ECO:0000256" key="4">
    <source>
        <dbReference type="ARBA" id="ARBA00010441"/>
    </source>
</evidence>
<dbReference type="FunFam" id="1.20.120.1760:FF:000033">
    <property type="entry name" value="CDP-alcohol phosphatidyltransferase"/>
    <property type="match status" value="1"/>
</dbReference>
<keyword evidence="14" id="KW-1208">Phospholipid metabolism</keyword>
<comment type="pathway">
    <text evidence="3">Lipid metabolism.</text>
</comment>
<dbReference type="PIRSF" id="PIRSF000847">
    <property type="entry name" value="Phos_ph_gly_syn"/>
    <property type="match status" value="1"/>
</dbReference>
<gene>
    <name evidence="18" type="ORF">EDC65_1282</name>
</gene>
<evidence type="ECO:0000256" key="5">
    <source>
        <dbReference type="ARBA" id="ARBA00013170"/>
    </source>
</evidence>
<feature type="transmembrane region" description="Helical" evidence="17">
    <location>
        <begin position="85"/>
        <end position="108"/>
    </location>
</feature>
<dbReference type="GO" id="GO:0016020">
    <property type="term" value="C:membrane"/>
    <property type="evidence" value="ECO:0007669"/>
    <property type="project" value="UniProtKB-SubCell"/>
</dbReference>
<comment type="subcellular location">
    <subcellularLocation>
        <location evidence="1">Membrane</location>
        <topology evidence="1">Multi-pass membrane protein</topology>
    </subcellularLocation>
</comment>
<reference evidence="18 19" key="1">
    <citation type="submission" date="2018-11" db="EMBL/GenBank/DDBJ databases">
        <title>Genomic Encyclopedia of Type Strains, Phase IV (KMG-IV): sequencing the most valuable type-strain genomes for metagenomic binning, comparative biology and taxonomic classification.</title>
        <authorList>
            <person name="Goeker M."/>
        </authorList>
    </citation>
    <scope>NUCLEOTIDE SEQUENCE [LARGE SCALE GENOMIC DNA]</scope>
    <source>
        <strain evidence="18 19">DSM 5900</strain>
    </source>
</reference>
<evidence type="ECO:0000256" key="11">
    <source>
        <dbReference type="ARBA" id="ARBA00023098"/>
    </source>
</evidence>
<name>A0A3N1LWG3_9PROT</name>
<dbReference type="GO" id="GO:0008444">
    <property type="term" value="F:CDP-diacylglycerol-glycerol-3-phosphate 3-phosphatidyltransferase activity"/>
    <property type="evidence" value="ECO:0007669"/>
    <property type="project" value="UniProtKB-EC"/>
</dbReference>
<keyword evidence="12 17" id="KW-0472">Membrane</keyword>
<evidence type="ECO:0000256" key="12">
    <source>
        <dbReference type="ARBA" id="ARBA00023136"/>
    </source>
</evidence>
<evidence type="ECO:0000256" key="2">
    <source>
        <dbReference type="ARBA" id="ARBA00005042"/>
    </source>
</evidence>
<evidence type="ECO:0000256" key="9">
    <source>
        <dbReference type="ARBA" id="ARBA00022692"/>
    </source>
</evidence>
<dbReference type="OrthoDB" id="9796672at2"/>
<evidence type="ECO:0000256" key="13">
    <source>
        <dbReference type="ARBA" id="ARBA00023209"/>
    </source>
</evidence>
<comment type="caution">
    <text evidence="18">The sequence shown here is derived from an EMBL/GenBank/DDBJ whole genome shotgun (WGS) entry which is preliminary data.</text>
</comment>
<evidence type="ECO:0000256" key="6">
    <source>
        <dbReference type="ARBA" id="ARBA00014944"/>
    </source>
</evidence>
<dbReference type="RefSeq" id="WP_123688887.1">
    <property type="nucleotide sequence ID" value="NZ_AP019700.1"/>
</dbReference>
<dbReference type="InterPro" id="IPR043130">
    <property type="entry name" value="CDP-OH_PTrfase_TM_dom"/>
</dbReference>
<dbReference type="PANTHER" id="PTHR14269">
    <property type="entry name" value="CDP-DIACYLGLYCEROL--GLYCEROL-3-PHOSPHATE 3-PHOSPHATIDYLTRANSFERASE-RELATED"/>
    <property type="match status" value="1"/>
</dbReference>
<keyword evidence="10 17" id="KW-1133">Transmembrane helix</keyword>
<dbReference type="AlphaFoldDB" id="A0A3N1LWG3"/>
<evidence type="ECO:0000313" key="19">
    <source>
        <dbReference type="Proteomes" id="UP000278222"/>
    </source>
</evidence>
<proteinExistence type="inferred from homology"/>
<comment type="catalytic activity">
    <reaction evidence="15">
        <text>a CDP-1,2-diacyl-sn-glycerol + sn-glycerol 3-phosphate = a 1,2-diacyl-sn-glycero-3-phospho-(1'-sn-glycero-3'-phosphate) + CMP + H(+)</text>
        <dbReference type="Rhea" id="RHEA:12593"/>
        <dbReference type="ChEBI" id="CHEBI:15378"/>
        <dbReference type="ChEBI" id="CHEBI:57597"/>
        <dbReference type="ChEBI" id="CHEBI:58332"/>
        <dbReference type="ChEBI" id="CHEBI:60110"/>
        <dbReference type="ChEBI" id="CHEBI:60377"/>
        <dbReference type="EC" id="2.7.8.5"/>
    </reaction>
</comment>
<dbReference type="PROSITE" id="PS00379">
    <property type="entry name" value="CDP_ALCOHOL_P_TRANSF"/>
    <property type="match status" value="1"/>
</dbReference>
<evidence type="ECO:0000256" key="15">
    <source>
        <dbReference type="ARBA" id="ARBA00048586"/>
    </source>
</evidence>
<keyword evidence="9 17" id="KW-0812">Transmembrane</keyword>
<keyword evidence="19" id="KW-1185">Reference proteome</keyword>
<evidence type="ECO:0000256" key="16">
    <source>
        <dbReference type="RuleBase" id="RU003750"/>
    </source>
</evidence>
<dbReference type="InterPro" id="IPR050324">
    <property type="entry name" value="CDP-alcohol_PTase-I"/>
</dbReference>
<dbReference type="EC" id="2.7.8.5" evidence="5"/>
<dbReference type="EMBL" id="RJKX01000013">
    <property type="protein sequence ID" value="ROP99503.1"/>
    <property type="molecule type" value="Genomic_DNA"/>
</dbReference>
<feature type="transmembrane region" description="Helical" evidence="17">
    <location>
        <begin position="12"/>
        <end position="39"/>
    </location>
</feature>
<dbReference type="Pfam" id="PF01066">
    <property type="entry name" value="CDP-OH_P_transf"/>
    <property type="match status" value="1"/>
</dbReference>
<evidence type="ECO:0000313" key="18">
    <source>
        <dbReference type="EMBL" id="ROP99503.1"/>
    </source>
</evidence>
<dbReference type="GO" id="GO:0046474">
    <property type="term" value="P:glycerophospholipid biosynthetic process"/>
    <property type="evidence" value="ECO:0007669"/>
    <property type="project" value="TreeGrafter"/>
</dbReference>
<evidence type="ECO:0000256" key="8">
    <source>
        <dbReference type="ARBA" id="ARBA00022679"/>
    </source>
</evidence>
<comment type="pathway">
    <text evidence="2">Phospholipid metabolism; phosphatidylglycerol biosynthesis; phosphatidylglycerol from CDP-diacylglycerol: step 1/2.</text>
</comment>
<dbReference type="InterPro" id="IPR004570">
    <property type="entry name" value="Phosphatidylglycerol_P_synth"/>
</dbReference>
<evidence type="ECO:0000256" key="3">
    <source>
        <dbReference type="ARBA" id="ARBA00005189"/>
    </source>
</evidence>
<keyword evidence="11" id="KW-0443">Lipid metabolism</keyword>
<keyword evidence="13" id="KW-0594">Phospholipid biosynthesis</keyword>
<dbReference type="PANTHER" id="PTHR14269:SF62">
    <property type="entry name" value="CDP-DIACYLGLYCEROL--GLYCEROL-3-PHOSPHATE 3-PHOSPHATIDYLTRANSFERASE 1, CHLOROPLASTIC"/>
    <property type="match status" value="1"/>
</dbReference>
<keyword evidence="8 16" id="KW-0808">Transferase</keyword>
<feature type="transmembrane region" description="Helical" evidence="17">
    <location>
        <begin position="148"/>
        <end position="168"/>
    </location>
</feature>